<reference evidence="1 2" key="1">
    <citation type="journal article" date="2013" name="Curr. Biol.">
        <title>The Genome of the Foraminiferan Reticulomyxa filosa.</title>
        <authorList>
            <person name="Glockner G."/>
            <person name="Hulsmann N."/>
            <person name="Schleicher M."/>
            <person name="Noegel A.A."/>
            <person name="Eichinger L."/>
            <person name="Gallinger C."/>
            <person name="Pawlowski J."/>
            <person name="Sierra R."/>
            <person name="Euteneuer U."/>
            <person name="Pillet L."/>
            <person name="Moustafa A."/>
            <person name="Platzer M."/>
            <person name="Groth M."/>
            <person name="Szafranski K."/>
            <person name="Schliwa M."/>
        </authorList>
    </citation>
    <scope>NUCLEOTIDE SEQUENCE [LARGE SCALE GENOMIC DNA]</scope>
</reference>
<dbReference type="Proteomes" id="UP000023152">
    <property type="component" value="Unassembled WGS sequence"/>
</dbReference>
<dbReference type="InterPro" id="IPR035647">
    <property type="entry name" value="EFG_III/V"/>
</dbReference>
<dbReference type="GO" id="GO:0003746">
    <property type="term" value="F:translation elongation factor activity"/>
    <property type="evidence" value="ECO:0007669"/>
    <property type="project" value="TreeGrafter"/>
</dbReference>
<dbReference type="AlphaFoldDB" id="X6MML7"/>
<dbReference type="PANTHER" id="PTHR42908:SF3">
    <property type="entry name" value="ELONGATION FACTOR-LIKE GTPASE 1"/>
    <property type="match status" value="1"/>
</dbReference>
<evidence type="ECO:0000313" key="2">
    <source>
        <dbReference type="Proteomes" id="UP000023152"/>
    </source>
</evidence>
<accession>X6MML7</accession>
<dbReference type="SUPFAM" id="SSF54980">
    <property type="entry name" value="EF-G C-terminal domain-like"/>
    <property type="match status" value="1"/>
</dbReference>
<evidence type="ECO:0000313" key="1">
    <source>
        <dbReference type="EMBL" id="ETO14682.1"/>
    </source>
</evidence>
<sequence>MAGKKDQFMPIVNALRLPLKQKEMDIEKNWLQDPKKLMKKIMCVWIPANGTLLDMMVRQLPSPLEAQHYRVTNLYSGPLDTLEAAAVAKCDASGPMSVYVAKMVPFGQRRYAFGRVFSGTIKESENVRILGPDYEHNTKRDLYVKKVGSIGWIGARGYTYKPESIHDCPAGNLCTILDLDNFMLHSGTLTDSDEFYPFRNTSYSTARAAVVQVAIDSKSPADLPRLVQGLKRLSQLEPSARVYVDTSGQHWIYT</sequence>
<dbReference type="Gene3D" id="3.30.70.870">
    <property type="entry name" value="Elongation Factor G (Translational Gtpase), domain 3"/>
    <property type="match status" value="1"/>
</dbReference>
<dbReference type="OrthoDB" id="364892at2759"/>
<proteinExistence type="predicted"/>
<protein>
    <submittedName>
        <fullName evidence="1">GTP binding / GTPase</fullName>
    </submittedName>
</protein>
<gene>
    <name evidence="1" type="ORF">RFI_22686</name>
</gene>
<organism evidence="1 2">
    <name type="scientific">Reticulomyxa filosa</name>
    <dbReference type="NCBI Taxonomy" id="46433"/>
    <lineage>
        <taxon>Eukaryota</taxon>
        <taxon>Sar</taxon>
        <taxon>Rhizaria</taxon>
        <taxon>Retaria</taxon>
        <taxon>Foraminifera</taxon>
        <taxon>Monothalamids</taxon>
        <taxon>Reticulomyxidae</taxon>
        <taxon>Reticulomyxa</taxon>
    </lineage>
</organism>
<dbReference type="GO" id="GO:0003924">
    <property type="term" value="F:GTPase activity"/>
    <property type="evidence" value="ECO:0007669"/>
    <property type="project" value="TreeGrafter"/>
</dbReference>
<dbReference type="GO" id="GO:1990904">
    <property type="term" value="C:ribonucleoprotein complex"/>
    <property type="evidence" value="ECO:0007669"/>
    <property type="project" value="TreeGrafter"/>
</dbReference>
<dbReference type="GO" id="GO:0005829">
    <property type="term" value="C:cytosol"/>
    <property type="evidence" value="ECO:0007669"/>
    <property type="project" value="TreeGrafter"/>
</dbReference>
<dbReference type="Gene3D" id="2.40.30.10">
    <property type="entry name" value="Translation factors"/>
    <property type="match status" value="1"/>
</dbReference>
<dbReference type="CDD" id="cd16268">
    <property type="entry name" value="EF2_II"/>
    <property type="match status" value="1"/>
</dbReference>
<dbReference type="SUPFAM" id="SSF50447">
    <property type="entry name" value="Translation proteins"/>
    <property type="match status" value="1"/>
</dbReference>
<keyword evidence="2" id="KW-1185">Reference proteome</keyword>
<dbReference type="InterPro" id="IPR009000">
    <property type="entry name" value="Transl_B-barrel_sf"/>
</dbReference>
<comment type="caution">
    <text evidence="1">The sequence shown here is derived from an EMBL/GenBank/DDBJ whole genome shotgun (WGS) entry which is preliminary data.</text>
</comment>
<dbReference type="PANTHER" id="PTHR42908">
    <property type="entry name" value="TRANSLATION ELONGATION FACTOR-RELATED"/>
    <property type="match status" value="1"/>
</dbReference>
<dbReference type="EMBL" id="ASPP01019862">
    <property type="protein sequence ID" value="ETO14682.1"/>
    <property type="molecule type" value="Genomic_DNA"/>
</dbReference>
<name>X6MML7_RETFI</name>